<evidence type="ECO:0000256" key="8">
    <source>
        <dbReference type="SAM" id="Phobius"/>
    </source>
</evidence>
<feature type="domain" description="PGG" evidence="9">
    <location>
        <begin position="245"/>
        <end position="358"/>
    </location>
</feature>
<dbReference type="GO" id="GO:0016020">
    <property type="term" value="C:membrane"/>
    <property type="evidence" value="ECO:0007669"/>
    <property type="project" value="UniProtKB-SubCell"/>
</dbReference>
<comment type="caution">
    <text evidence="10">The sequence shown here is derived from an EMBL/GenBank/DDBJ whole genome shotgun (WGS) entry which is preliminary data.</text>
</comment>
<evidence type="ECO:0000256" key="6">
    <source>
        <dbReference type="ARBA" id="ARBA00023136"/>
    </source>
</evidence>
<keyword evidence="2 8" id="KW-0812">Transmembrane</keyword>
<dbReference type="PANTHER" id="PTHR24186">
    <property type="entry name" value="PROTEIN PHOSPHATASE 1 REGULATORY SUBUNIT"/>
    <property type="match status" value="1"/>
</dbReference>
<organism evidence="10 11">
    <name type="scientific">Salvia divinorum</name>
    <name type="common">Maria pastora</name>
    <name type="synonym">Diviner's sage</name>
    <dbReference type="NCBI Taxonomy" id="28513"/>
    <lineage>
        <taxon>Eukaryota</taxon>
        <taxon>Viridiplantae</taxon>
        <taxon>Streptophyta</taxon>
        <taxon>Embryophyta</taxon>
        <taxon>Tracheophyta</taxon>
        <taxon>Spermatophyta</taxon>
        <taxon>Magnoliopsida</taxon>
        <taxon>eudicotyledons</taxon>
        <taxon>Gunneridae</taxon>
        <taxon>Pentapetalae</taxon>
        <taxon>asterids</taxon>
        <taxon>lamiids</taxon>
        <taxon>Lamiales</taxon>
        <taxon>Lamiaceae</taxon>
        <taxon>Nepetoideae</taxon>
        <taxon>Mentheae</taxon>
        <taxon>Salviinae</taxon>
        <taxon>Salvia</taxon>
        <taxon>Salvia subgen. Calosphace</taxon>
    </lineage>
</organism>
<reference evidence="10 11" key="1">
    <citation type="submission" date="2024-06" db="EMBL/GenBank/DDBJ databases">
        <title>A chromosome level genome sequence of Diviner's sage (Salvia divinorum).</title>
        <authorList>
            <person name="Ford S.A."/>
            <person name="Ro D.-K."/>
            <person name="Ness R.W."/>
            <person name="Phillips M.A."/>
        </authorList>
    </citation>
    <scope>NUCLEOTIDE SEQUENCE [LARGE SCALE GENOMIC DNA]</scope>
    <source>
        <strain evidence="10">SAF-2024a</strain>
        <tissue evidence="10">Leaf</tissue>
    </source>
</reference>
<dbReference type="Pfam" id="PF13606">
    <property type="entry name" value="Ank_3"/>
    <property type="match status" value="1"/>
</dbReference>
<feature type="repeat" description="ANK" evidence="7">
    <location>
        <begin position="172"/>
        <end position="196"/>
    </location>
</feature>
<dbReference type="Pfam" id="PF13962">
    <property type="entry name" value="PGG"/>
    <property type="match status" value="1"/>
</dbReference>
<dbReference type="AlphaFoldDB" id="A0ABD1H5U2"/>
<feature type="transmembrane region" description="Helical" evidence="8">
    <location>
        <begin position="372"/>
        <end position="391"/>
    </location>
</feature>
<dbReference type="InterPro" id="IPR036770">
    <property type="entry name" value="Ankyrin_rpt-contain_sf"/>
</dbReference>
<sequence length="413" mass="45731">MAEKKLYDAATIGDLAALRQLLQTNQHLLDVVSFPCLKNVLHIAIKQGRESIVEEVLKINPELALELDSKNSSSLHLAAARGNVGIAKRLLAIAPEMCWWRDGQDMNPLHVAAVKGNEAVLEEMLRVDSFPAAARLHRGQTVLHLCVRHRQLGTLKVLVEELGHLVSARDDDGETLLHYAVMDNQLEIVEYLKENGKLEKLTTNSSGKTALDILNGNFRDARTYTKMKTILEKYSNQSIFQNLPRYTEMTMVAAVLIATMAFQAAVSPPGGVWEEDGFDKQKGLNYDAGQAVMHTKHPNTYANFIRANLVSFISSTIAILLLSTAGASDQWIFVTIATYLEWLSMAAIAITYGASLVMTNPDMVTFGFRNVVYITTSIFVPVIIVIFLFGSRRNGGGMGRRLIKKVRPNCDTV</sequence>
<keyword evidence="11" id="KW-1185">Reference proteome</keyword>
<evidence type="ECO:0000256" key="4">
    <source>
        <dbReference type="ARBA" id="ARBA00022989"/>
    </source>
</evidence>
<protein>
    <submittedName>
        <fullName evidence="10">Ankyrin repeat-containing protein-like protein</fullName>
    </submittedName>
</protein>
<evidence type="ECO:0000256" key="3">
    <source>
        <dbReference type="ARBA" id="ARBA00022737"/>
    </source>
</evidence>
<keyword evidence="3" id="KW-0677">Repeat</keyword>
<dbReference type="InterPro" id="IPR002110">
    <property type="entry name" value="Ankyrin_rpt"/>
</dbReference>
<keyword evidence="4 8" id="KW-1133">Transmembrane helix</keyword>
<evidence type="ECO:0000256" key="7">
    <source>
        <dbReference type="PROSITE-ProRule" id="PRU00023"/>
    </source>
</evidence>
<accession>A0ABD1H5U2</accession>
<dbReference type="Proteomes" id="UP001567538">
    <property type="component" value="Unassembled WGS sequence"/>
</dbReference>
<proteinExistence type="predicted"/>
<evidence type="ECO:0000313" key="11">
    <source>
        <dbReference type="Proteomes" id="UP001567538"/>
    </source>
</evidence>
<evidence type="ECO:0000256" key="2">
    <source>
        <dbReference type="ARBA" id="ARBA00022692"/>
    </source>
</evidence>
<dbReference type="EMBL" id="JBEAFC010000007">
    <property type="protein sequence ID" value="KAL1551782.1"/>
    <property type="molecule type" value="Genomic_DNA"/>
</dbReference>
<evidence type="ECO:0000313" key="10">
    <source>
        <dbReference type="EMBL" id="KAL1551782.1"/>
    </source>
</evidence>
<comment type="subcellular location">
    <subcellularLocation>
        <location evidence="1">Membrane</location>
        <topology evidence="1">Multi-pass membrane protein</topology>
    </subcellularLocation>
</comment>
<dbReference type="PROSITE" id="PS50088">
    <property type="entry name" value="ANK_REPEAT"/>
    <property type="match status" value="1"/>
</dbReference>
<dbReference type="PROSITE" id="PS50297">
    <property type="entry name" value="ANK_REP_REGION"/>
    <property type="match status" value="1"/>
</dbReference>
<dbReference type="SUPFAM" id="SSF48403">
    <property type="entry name" value="Ankyrin repeat"/>
    <property type="match status" value="1"/>
</dbReference>
<dbReference type="InterPro" id="IPR026961">
    <property type="entry name" value="PGG_dom"/>
</dbReference>
<dbReference type="Pfam" id="PF12796">
    <property type="entry name" value="Ank_2"/>
    <property type="match status" value="1"/>
</dbReference>
<evidence type="ECO:0000259" key="9">
    <source>
        <dbReference type="Pfam" id="PF13962"/>
    </source>
</evidence>
<keyword evidence="6 8" id="KW-0472">Membrane</keyword>
<keyword evidence="5 7" id="KW-0040">ANK repeat</keyword>
<feature type="transmembrane region" description="Helical" evidence="8">
    <location>
        <begin position="246"/>
        <end position="266"/>
    </location>
</feature>
<dbReference type="Gene3D" id="1.25.40.20">
    <property type="entry name" value="Ankyrin repeat-containing domain"/>
    <property type="match status" value="2"/>
</dbReference>
<name>A0ABD1H5U2_SALDI</name>
<dbReference type="PANTHER" id="PTHR24186:SF37">
    <property type="entry name" value="PGG DOMAIN-CONTAINING PROTEIN"/>
    <property type="match status" value="1"/>
</dbReference>
<feature type="transmembrane region" description="Helical" evidence="8">
    <location>
        <begin position="331"/>
        <end position="352"/>
    </location>
</feature>
<evidence type="ECO:0000256" key="5">
    <source>
        <dbReference type="ARBA" id="ARBA00023043"/>
    </source>
</evidence>
<feature type="transmembrane region" description="Helical" evidence="8">
    <location>
        <begin position="304"/>
        <end position="324"/>
    </location>
</feature>
<gene>
    <name evidence="10" type="ORF">AAHA92_19582</name>
</gene>
<evidence type="ECO:0000256" key="1">
    <source>
        <dbReference type="ARBA" id="ARBA00004141"/>
    </source>
</evidence>
<dbReference type="SMART" id="SM00248">
    <property type="entry name" value="ANK"/>
    <property type="match status" value="5"/>
</dbReference>